<feature type="active site" description="Proton acceptor" evidence="7">
    <location>
        <position position="117"/>
    </location>
</feature>
<dbReference type="PATRIC" id="fig|1432052.3.peg.3007"/>
<feature type="active site" description="Acyl-ester intermediate" evidence="7">
    <location>
        <position position="114"/>
    </location>
</feature>
<feature type="transmembrane region" description="Helical" evidence="11">
    <location>
        <begin position="450"/>
        <end position="471"/>
    </location>
</feature>
<evidence type="ECO:0000256" key="1">
    <source>
        <dbReference type="ARBA" id="ARBA00007164"/>
    </source>
</evidence>
<evidence type="ECO:0000313" key="14">
    <source>
        <dbReference type="EMBL" id="ODM07461.1"/>
    </source>
</evidence>
<keyword evidence="14" id="KW-0645">Protease</keyword>
<sequence length="500" mass="55389">MKYKWKPVTAVILSSFILFSSPMNVFASGNTISTIEDEMVHNTEGGEETAAGQETETGEREAEQENPGDSGEAGSDIFWPSGPSVVAESGIVMEVSTGTILYSKNMHAQYYPASITKIMTALLAMENCGLDEMVTVPHEAVYMDDKGSHIALDEGEELTVEDCLYGMMLASANDAAYALAVHVGGTIENFADMMNKRAKELGCQDSNFVNPHGLPDERHVSSAYDMALITREALKHEIFRTVSKTVYYEIQPTDKQPDLIPMSNHHKMLCSGKYHYDGVFAGKTGYTVVAKNTLVTCAARDDMELICVTMKTEGRQVYVDTASLFDFCFDNFKKVDIGTSEAAEIQVPVKAADGTEKVETVPVQMAEDGFVIIPSRVNFSELKPQLLLAAEEERGETGTLEYTYGTHQVGQASINLPDFLKVKEEPAETETETESQPAKAEKDGKAGFHWWYIPLGILAAAVIVTGAVMLVRRQIWKYRWRKRRRSGRTRDYSGGRRPRR</sequence>
<evidence type="ECO:0000256" key="9">
    <source>
        <dbReference type="RuleBase" id="RU004016"/>
    </source>
</evidence>
<comment type="caution">
    <text evidence="14">The sequence shown here is derived from an EMBL/GenBank/DDBJ whole genome shotgun (WGS) entry which is preliminary data.</text>
</comment>
<keyword evidence="2 12" id="KW-0732">Signal</keyword>
<evidence type="ECO:0000256" key="11">
    <source>
        <dbReference type="SAM" id="Phobius"/>
    </source>
</evidence>
<protein>
    <submittedName>
        <fullName evidence="14">D-alanyl-D-alanine carboxypeptidase DacB</fullName>
        <ecNumber evidence="14">3.4.16.4</ecNumber>
    </submittedName>
</protein>
<reference evidence="16 17" key="1">
    <citation type="submission" date="2016-07" db="EMBL/GenBank/DDBJ databases">
        <title>Characterization of isolates of Eisenbergiella tayi derived from blood cultures, using whole genome sequencing.</title>
        <authorList>
            <person name="Burdz T."/>
            <person name="Wiebe D."/>
            <person name="Huynh C."/>
            <person name="Bernard K."/>
        </authorList>
    </citation>
    <scope>NUCLEOTIDE SEQUENCE [LARGE SCALE GENOMIC DNA]</scope>
    <source>
        <strain evidence="14 16">NML 110608</strain>
        <strain evidence="15 17">NML 120489</strain>
    </source>
</reference>
<dbReference type="Proteomes" id="UP000094067">
    <property type="component" value="Unassembled WGS sequence"/>
</dbReference>
<evidence type="ECO:0000313" key="15">
    <source>
        <dbReference type="EMBL" id="ODM12108.1"/>
    </source>
</evidence>
<gene>
    <name evidence="14" type="primary">dacB_3</name>
    <name evidence="15" type="synonym">dacB_1</name>
    <name evidence="15" type="ORF">BEH84_02723</name>
    <name evidence="14" type="ORF">BEI61_03351</name>
</gene>
<evidence type="ECO:0000256" key="3">
    <source>
        <dbReference type="ARBA" id="ARBA00022801"/>
    </source>
</evidence>
<proteinExistence type="inferred from homology"/>
<dbReference type="RefSeq" id="WP_050018674.1">
    <property type="nucleotide sequence ID" value="NZ_DBFYTC010000244.1"/>
</dbReference>
<keyword evidence="11" id="KW-1133">Transmembrane helix</keyword>
<dbReference type="EC" id="3.4.16.4" evidence="14"/>
<dbReference type="PRINTS" id="PR00725">
    <property type="entry name" value="DADACBPTASE1"/>
</dbReference>
<dbReference type="GO" id="GO:0009002">
    <property type="term" value="F:serine-type D-Ala-D-Ala carboxypeptidase activity"/>
    <property type="evidence" value="ECO:0007669"/>
    <property type="project" value="UniProtKB-EC"/>
</dbReference>
<comment type="similarity">
    <text evidence="1 9">Belongs to the peptidase S11 family.</text>
</comment>
<dbReference type="InterPro" id="IPR001967">
    <property type="entry name" value="Peptidase_S11_N"/>
</dbReference>
<dbReference type="EMBL" id="MCGI01000002">
    <property type="protein sequence ID" value="ODM12108.1"/>
    <property type="molecule type" value="Genomic_DNA"/>
</dbReference>
<evidence type="ECO:0000256" key="12">
    <source>
        <dbReference type="SAM" id="SignalP"/>
    </source>
</evidence>
<dbReference type="Gene3D" id="3.40.710.10">
    <property type="entry name" value="DD-peptidase/beta-lactamase superfamily"/>
    <property type="match status" value="1"/>
</dbReference>
<dbReference type="GO" id="GO:0006508">
    <property type="term" value="P:proteolysis"/>
    <property type="evidence" value="ECO:0007669"/>
    <property type="project" value="InterPro"/>
</dbReference>
<feature type="chain" id="PRO_5010658150" evidence="12">
    <location>
        <begin position="28"/>
        <end position="500"/>
    </location>
</feature>
<dbReference type="InterPro" id="IPR018044">
    <property type="entry name" value="Peptidase_S11"/>
</dbReference>
<keyword evidence="5" id="KW-0573">Peptidoglycan synthesis</keyword>
<dbReference type="Proteomes" id="UP000095003">
    <property type="component" value="Unassembled WGS sequence"/>
</dbReference>
<evidence type="ECO:0000256" key="7">
    <source>
        <dbReference type="PIRSR" id="PIRSR618044-1"/>
    </source>
</evidence>
<dbReference type="EMBL" id="MCGH01000002">
    <property type="protein sequence ID" value="ODM07461.1"/>
    <property type="molecule type" value="Genomic_DNA"/>
</dbReference>
<evidence type="ECO:0000313" key="16">
    <source>
        <dbReference type="Proteomes" id="UP000094067"/>
    </source>
</evidence>
<evidence type="ECO:0000256" key="4">
    <source>
        <dbReference type="ARBA" id="ARBA00022960"/>
    </source>
</evidence>
<feature type="signal peptide" evidence="12">
    <location>
        <begin position="1"/>
        <end position="27"/>
    </location>
</feature>
<keyword evidence="4" id="KW-0133">Cell shape</keyword>
<dbReference type="GO" id="GO:0071555">
    <property type="term" value="P:cell wall organization"/>
    <property type="evidence" value="ECO:0007669"/>
    <property type="project" value="UniProtKB-KW"/>
</dbReference>
<evidence type="ECO:0000256" key="2">
    <source>
        <dbReference type="ARBA" id="ARBA00022729"/>
    </source>
</evidence>
<evidence type="ECO:0000256" key="5">
    <source>
        <dbReference type="ARBA" id="ARBA00022984"/>
    </source>
</evidence>
<keyword evidence="11" id="KW-0812">Transmembrane</keyword>
<keyword evidence="3 14" id="KW-0378">Hydrolase</keyword>
<dbReference type="InterPro" id="IPR012338">
    <property type="entry name" value="Beta-lactam/transpept-like"/>
</dbReference>
<name>A0A1E3AGC0_9FIRM</name>
<dbReference type="SUPFAM" id="SSF56601">
    <property type="entry name" value="beta-lactamase/transpeptidase-like"/>
    <property type="match status" value="1"/>
</dbReference>
<evidence type="ECO:0000259" key="13">
    <source>
        <dbReference type="Pfam" id="PF00768"/>
    </source>
</evidence>
<feature type="region of interest" description="Disordered" evidence="10">
    <location>
        <begin position="46"/>
        <end position="77"/>
    </location>
</feature>
<dbReference type="AlphaFoldDB" id="A0A1E3AGC0"/>
<dbReference type="PANTHER" id="PTHR21581:SF33">
    <property type="entry name" value="D-ALANYL-D-ALANINE CARBOXYPEPTIDASE DACB"/>
    <property type="match status" value="1"/>
</dbReference>
<feature type="domain" description="Peptidase S11 D-alanyl-D-alanine carboxypeptidase A N-terminal" evidence="13">
    <location>
        <begin position="81"/>
        <end position="312"/>
    </location>
</feature>
<keyword evidence="11" id="KW-0472">Membrane</keyword>
<dbReference type="GO" id="GO:0009252">
    <property type="term" value="P:peptidoglycan biosynthetic process"/>
    <property type="evidence" value="ECO:0007669"/>
    <property type="project" value="UniProtKB-KW"/>
</dbReference>
<feature type="active site" evidence="7">
    <location>
        <position position="171"/>
    </location>
</feature>
<keyword evidence="6" id="KW-0961">Cell wall biogenesis/degradation</keyword>
<dbReference type="GO" id="GO:0008360">
    <property type="term" value="P:regulation of cell shape"/>
    <property type="evidence" value="ECO:0007669"/>
    <property type="project" value="UniProtKB-KW"/>
</dbReference>
<keyword evidence="14" id="KW-0121">Carboxypeptidase</keyword>
<evidence type="ECO:0000313" key="17">
    <source>
        <dbReference type="Proteomes" id="UP000095003"/>
    </source>
</evidence>
<accession>A0A1E3AGC0</accession>
<feature type="binding site" evidence="8">
    <location>
        <position position="283"/>
    </location>
    <ligand>
        <name>substrate</name>
    </ligand>
</feature>
<dbReference type="GeneID" id="93303941"/>
<evidence type="ECO:0000256" key="6">
    <source>
        <dbReference type="ARBA" id="ARBA00023316"/>
    </source>
</evidence>
<dbReference type="PANTHER" id="PTHR21581">
    <property type="entry name" value="D-ALANYL-D-ALANINE CARBOXYPEPTIDASE"/>
    <property type="match status" value="1"/>
</dbReference>
<organism evidence="14 16">
    <name type="scientific">Eisenbergiella tayi</name>
    <dbReference type="NCBI Taxonomy" id="1432052"/>
    <lineage>
        <taxon>Bacteria</taxon>
        <taxon>Bacillati</taxon>
        <taxon>Bacillota</taxon>
        <taxon>Clostridia</taxon>
        <taxon>Lachnospirales</taxon>
        <taxon>Lachnospiraceae</taxon>
        <taxon>Eisenbergiella</taxon>
    </lineage>
</organism>
<evidence type="ECO:0000256" key="10">
    <source>
        <dbReference type="SAM" id="MobiDB-lite"/>
    </source>
</evidence>
<evidence type="ECO:0000256" key="8">
    <source>
        <dbReference type="PIRSR" id="PIRSR618044-2"/>
    </source>
</evidence>
<dbReference type="Pfam" id="PF00768">
    <property type="entry name" value="Peptidase_S11"/>
    <property type="match status" value="1"/>
</dbReference>